<dbReference type="InterPro" id="IPR000923">
    <property type="entry name" value="BlueCu_1"/>
</dbReference>
<dbReference type="InterPro" id="IPR050845">
    <property type="entry name" value="Cu-binding_ET"/>
</dbReference>
<evidence type="ECO:0000256" key="1">
    <source>
        <dbReference type="ARBA" id="ARBA00022448"/>
    </source>
</evidence>
<evidence type="ECO:0000256" key="4">
    <source>
        <dbReference type="ARBA" id="ARBA00023008"/>
    </source>
</evidence>
<keyword evidence="1" id="KW-0813">Transport</keyword>
<dbReference type="PANTHER" id="PTHR38439">
    <property type="entry name" value="AURACYANIN-B"/>
    <property type="match status" value="1"/>
</dbReference>
<organism evidence="6">
    <name type="scientific">marine metagenome</name>
    <dbReference type="NCBI Taxonomy" id="408172"/>
    <lineage>
        <taxon>unclassified sequences</taxon>
        <taxon>metagenomes</taxon>
        <taxon>ecological metagenomes</taxon>
    </lineage>
</organism>
<proteinExistence type="predicted"/>
<dbReference type="CDD" id="cd13922">
    <property type="entry name" value="Azurin"/>
    <property type="match status" value="1"/>
</dbReference>
<evidence type="ECO:0000259" key="5">
    <source>
        <dbReference type="Pfam" id="PF00127"/>
    </source>
</evidence>
<reference evidence="6" key="1">
    <citation type="submission" date="2018-05" db="EMBL/GenBank/DDBJ databases">
        <authorList>
            <person name="Lanie J.A."/>
            <person name="Ng W.-L."/>
            <person name="Kazmierczak K.M."/>
            <person name="Andrzejewski T.M."/>
            <person name="Davidsen T.M."/>
            <person name="Wayne K.J."/>
            <person name="Tettelin H."/>
            <person name="Glass J.I."/>
            <person name="Rusch D."/>
            <person name="Podicherti R."/>
            <person name="Tsui H.-C.T."/>
            <person name="Winkler M.E."/>
        </authorList>
    </citation>
    <scope>NUCLEOTIDE SEQUENCE</scope>
</reference>
<sequence length="127" mass="14243">KKNVEEEHIILNSNDLMQFDKKVLSAKPGQKVTLTLNHTGRGSKMIMGHNFVLLKSGVDVDLFARKAVRARDTEYIPEGDEMIAYTKLIGGGESVTISFEAPEKGIYNFICTFPAHYQLMRGQLIVK</sequence>
<dbReference type="Gene3D" id="2.60.40.420">
    <property type="entry name" value="Cupredoxins - blue copper proteins"/>
    <property type="match status" value="1"/>
</dbReference>
<keyword evidence="3" id="KW-0249">Electron transport</keyword>
<evidence type="ECO:0000313" key="6">
    <source>
        <dbReference type="EMBL" id="SUZ90179.1"/>
    </source>
</evidence>
<dbReference type="InterPro" id="IPR014068">
    <property type="entry name" value="Azurin"/>
</dbReference>
<evidence type="ECO:0000256" key="3">
    <source>
        <dbReference type="ARBA" id="ARBA00022982"/>
    </source>
</evidence>
<evidence type="ECO:0000256" key="2">
    <source>
        <dbReference type="ARBA" id="ARBA00022723"/>
    </source>
</evidence>
<dbReference type="AlphaFoldDB" id="A0A381RH09"/>
<dbReference type="EMBL" id="UINC01001873">
    <property type="protein sequence ID" value="SUZ90179.1"/>
    <property type="molecule type" value="Genomic_DNA"/>
</dbReference>
<dbReference type="GO" id="GO:0009055">
    <property type="term" value="F:electron transfer activity"/>
    <property type="evidence" value="ECO:0007669"/>
    <property type="project" value="InterPro"/>
</dbReference>
<dbReference type="PANTHER" id="PTHR38439:SF2">
    <property type="entry name" value="OUTER MEMBRANE PROTEIN H.8"/>
    <property type="match status" value="1"/>
</dbReference>
<keyword evidence="4" id="KW-0186">Copper</keyword>
<dbReference type="InterPro" id="IPR028871">
    <property type="entry name" value="BlueCu_1_BS"/>
</dbReference>
<dbReference type="InterPro" id="IPR008972">
    <property type="entry name" value="Cupredoxin"/>
</dbReference>
<dbReference type="GO" id="GO:0005507">
    <property type="term" value="F:copper ion binding"/>
    <property type="evidence" value="ECO:0007669"/>
    <property type="project" value="InterPro"/>
</dbReference>
<accession>A0A381RH09</accession>
<gene>
    <name evidence="6" type="ORF">METZ01_LOCUS43033</name>
</gene>
<name>A0A381RH09_9ZZZZ</name>
<dbReference type="PROSITE" id="PS00196">
    <property type="entry name" value="COPPER_BLUE"/>
    <property type="match status" value="1"/>
</dbReference>
<dbReference type="SUPFAM" id="SSF49503">
    <property type="entry name" value="Cupredoxins"/>
    <property type="match status" value="1"/>
</dbReference>
<protein>
    <recommendedName>
        <fullName evidence="5">Blue (type 1) copper domain-containing protein</fullName>
    </recommendedName>
</protein>
<dbReference type="Pfam" id="PF00127">
    <property type="entry name" value="Copper-bind"/>
    <property type="match status" value="1"/>
</dbReference>
<keyword evidence="2" id="KW-0479">Metal-binding</keyword>
<feature type="domain" description="Blue (type 1) copper" evidence="5">
    <location>
        <begin position="12"/>
        <end position="127"/>
    </location>
</feature>
<feature type="non-terminal residue" evidence="6">
    <location>
        <position position="1"/>
    </location>
</feature>